<dbReference type="OrthoDB" id="3361196at2759"/>
<reference evidence="3" key="1">
    <citation type="journal article" date="2020" name="Fungal Divers.">
        <title>Resolving the Mortierellaceae phylogeny through synthesis of multi-gene phylogenetics and phylogenomics.</title>
        <authorList>
            <person name="Vandepol N."/>
            <person name="Liber J."/>
            <person name="Desiro A."/>
            <person name="Na H."/>
            <person name="Kennedy M."/>
            <person name="Barry K."/>
            <person name="Grigoriev I.V."/>
            <person name="Miller A.N."/>
            <person name="O'Donnell K."/>
            <person name="Stajich J.E."/>
            <person name="Bonito G."/>
        </authorList>
    </citation>
    <scope>NUCLEOTIDE SEQUENCE</scope>
    <source>
        <strain evidence="3">NVP60</strain>
    </source>
</reference>
<gene>
    <name evidence="3" type="ORF">BGZ97_008177</name>
</gene>
<feature type="compositionally biased region" description="Low complexity" evidence="1">
    <location>
        <begin position="129"/>
        <end position="142"/>
    </location>
</feature>
<dbReference type="AlphaFoldDB" id="A0A9P6UW20"/>
<feature type="chain" id="PRO_5040323115" evidence="2">
    <location>
        <begin position="21"/>
        <end position="174"/>
    </location>
</feature>
<sequence>MLVTLLLTTTLFILPIPSRAENQVQFPASSPSCIACQPAFSTPSCQTILNSISSQSSGSLSNSTLANCQCSGAFLSLYSSCVKCFTETNQINLVFGSSQAPAQSSLEAYCKAVPASVKSGGGGGSGNPTITVTRTTTSTVSVEPTGEPNRPSSAMSLTQSAVLGLAQSELYADP</sequence>
<dbReference type="Proteomes" id="UP000823405">
    <property type="component" value="Unassembled WGS sequence"/>
</dbReference>
<accession>A0A9P6UW20</accession>
<evidence type="ECO:0000313" key="3">
    <source>
        <dbReference type="EMBL" id="KAG0322213.1"/>
    </source>
</evidence>
<keyword evidence="4" id="KW-1185">Reference proteome</keyword>
<keyword evidence="2" id="KW-0732">Signal</keyword>
<evidence type="ECO:0000256" key="2">
    <source>
        <dbReference type="SAM" id="SignalP"/>
    </source>
</evidence>
<organism evidence="3 4">
    <name type="scientific">Linnemannia gamsii</name>
    <dbReference type="NCBI Taxonomy" id="64522"/>
    <lineage>
        <taxon>Eukaryota</taxon>
        <taxon>Fungi</taxon>
        <taxon>Fungi incertae sedis</taxon>
        <taxon>Mucoromycota</taxon>
        <taxon>Mortierellomycotina</taxon>
        <taxon>Mortierellomycetes</taxon>
        <taxon>Mortierellales</taxon>
        <taxon>Mortierellaceae</taxon>
        <taxon>Linnemannia</taxon>
    </lineage>
</organism>
<name>A0A9P6UW20_9FUNG</name>
<feature type="region of interest" description="Disordered" evidence="1">
    <location>
        <begin position="119"/>
        <end position="157"/>
    </location>
</feature>
<protein>
    <submittedName>
        <fullName evidence="3">Uncharacterized protein</fullName>
    </submittedName>
</protein>
<feature type="signal peptide" evidence="2">
    <location>
        <begin position="1"/>
        <end position="20"/>
    </location>
</feature>
<dbReference type="EMBL" id="JAAAIN010000037">
    <property type="protein sequence ID" value="KAG0322213.1"/>
    <property type="molecule type" value="Genomic_DNA"/>
</dbReference>
<proteinExistence type="predicted"/>
<evidence type="ECO:0000313" key="4">
    <source>
        <dbReference type="Proteomes" id="UP000823405"/>
    </source>
</evidence>
<comment type="caution">
    <text evidence="3">The sequence shown here is derived from an EMBL/GenBank/DDBJ whole genome shotgun (WGS) entry which is preliminary data.</text>
</comment>
<evidence type="ECO:0000256" key="1">
    <source>
        <dbReference type="SAM" id="MobiDB-lite"/>
    </source>
</evidence>